<name>A0AAD4D457_9FUNG</name>
<keyword evidence="5" id="KW-1185">Reference proteome</keyword>
<evidence type="ECO:0000313" key="5">
    <source>
        <dbReference type="Proteomes" id="UP001194580"/>
    </source>
</evidence>
<dbReference type="InterPro" id="IPR056251">
    <property type="entry name" value="Arm_rpt_dom"/>
</dbReference>
<reference evidence="4" key="1">
    <citation type="journal article" date="2020" name="Fungal Divers.">
        <title>Resolving the Mortierellaceae phylogeny through synthesis of multi-gene phylogenetics and phylogenomics.</title>
        <authorList>
            <person name="Vandepol N."/>
            <person name="Liber J."/>
            <person name="Desiro A."/>
            <person name="Na H."/>
            <person name="Kennedy M."/>
            <person name="Barry K."/>
            <person name="Grigoriev I.V."/>
            <person name="Miller A.N."/>
            <person name="O'Donnell K."/>
            <person name="Stajich J.E."/>
            <person name="Bonito G."/>
        </authorList>
    </citation>
    <scope>NUCLEOTIDE SEQUENCE</scope>
    <source>
        <strain evidence="4">NRRL 28262</strain>
    </source>
</reference>
<keyword evidence="4" id="KW-0675">Receptor</keyword>
<comment type="caution">
    <text evidence="4">The sequence shown here is derived from an EMBL/GenBank/DDBJ whole genome shotgun (WGS) entry which is preliminary data.</text>
</comment>
<protein>
    <submittedName>
        <fullName evidence="4">Transducin (Beta)-like 1 X-linked receptor 1</fullName>
    </submittedName>
</protein>
<accession>A0AAD4D457</accession>
<organism evidence="4 5">
    <name type="scientific">Linnemannia exigua</name>
    <dbReference type="NCBI Taxonomy" id="604196"/>
    <lineage>
        <taxon>Eukaryota</taxon>
        <taxon>Fungi</taxon>
        <taxon>Fungi incertae sedis</taxon>
        <taxon>Mucoromycota</taxon>
        <taxon>Mortierellomycotina</taxon>
        <taxon>Mortierellomycetes</taxon>
        <taxon>Mortierellales</taxon>
        <taxon>Mortierellaceae</taxon>
        <taxon>Linnemannia</taxon>
    </lineage>
</organism>
<feature type="region of interest" description="Disordered" evidence="2">
    <location>
        <begin position="101"/>
        <end position="139"/>
    </location>
</feature>
<keyword evidence="1" id="KW-0175">Coiled coil</keyword>
<dbReference type="InterPro" id="IPR025662">
    <property type="entry name" value="Sigma_54_int_dom_ATP-bd_1"/>
</dbReference>
<dbReference type="SUPFAM" id="SSF52540">
    <property type="entry name" value="P-loop containing nucleoside triphosphate hydrolases"/>
    <property type="match status" value="1"/>
</dbReference>
<evidence type="ECO:0000259" key="3">
    <source>
        <dbReference type="Pfam" id="PF23948"/>
    </source>
</evidence>
<evidence type="ECO:0000313" key="4">
    <source>
        <dbReference type="EMBL" id="KAG0264870.1"/>
    </source>
</evidence>
<feature type="domain" description="Arm-like repeat" evidence="3">
    <location>
        <begin position="218"/>
        <end position="587"/>
    </location>
</feature>
<feature type="compositionally biased region" description="Gly residues" evidence="2">
    <location>
        <begin position="1129"/>
        <end position="1138"/>
    </location>
</feature>
<dbReference type="Pfam" id="PF23948">
    <property type="entry name" value="ARM_5"/>
    <property type="match status" value="1"/>
</dbReference>
<dbReference type="Gene3D" id="3.40.50.300">
    <property type="entry name" value="P-loop containing nucleotide triphosphate hydrolases"/>
    <property type="match status" value="1"/>
</dbReference>
<proteinExistence type="predicted"/>
<feature type="compositionally biased region" description="Gly residues" evidence="2">
    <location>
        <begin position="1101"/>
        <end position="1121"/>
    </location>
</feature>
<feature type="compositionally biased region" description="Low complexity" evidence="2">
    <location>
        <begin position="1071"/>
        <end position="1100"/>
    </location>
</feature>
<dbReference type="Proteomes" id="UP001194580">
    <property type="component" value="Unassembled WGS sequence"/>
</dbReference>
<evidence type="ECO:0000256" key="2">
    <source>
        <dbReference type="SAM" id="MobiDB-lite"/>
    </source>
</evidence>
<feature type="compositionally biased region" description="Basic and acidic residues" evidence="2">
    <location>
        <begin position="112"/>
        <end position="123"/>
    </location>
</feature>
<feature type="compositionally biased region" description="Basic and acidic residues" evidence="2">
    <location>
        <begin position="1143"/>
        <end position="1164"/>
    </location>
</feature>
<sequence>MSASPGKLPTQAISSVISLFVSTNAHRIEHSSAANVSCQAPEDEKEPDQGCSGDPGLFSGFPRKAYMPTKLKSKKSAFVVPPRSSMNSVKTTVNLVTIDSDGSPISPVIQTPEHHQSTNDHHALPRGGLNPSRANGKPLPPLPIAMQIREGIFSADAPTTTRRSTTPANHHARFESTHQFAFCVSLLREDPLISTSEGSSSETPVLDENGRAWLSAMQEDPSAQAHVRGLLSKLVAEFVKVDYMEISTISEVVILGPVLCREDYRTLLSCFIQRFDQTPLLSIDMLRGMVQLLQTASPGYLEDDDLVRILASLRIRLESTHAPSRAHVYQLVVAVSKVLEVMVTGEVKGLNRQRDHESLLAVLRGLRGVKDDEFLKFQVDYAHQTLLYLPDDETSWQTFLRHAESVAVGVSAAACDFEQDPMSSFTATEHLQNDAGNAIDVIHINIGGAHTLQATVEGAAEAEGSVSWPKSKEAWFLTLQAAYDFIRQGRLVDFNKLVCNAGCRFDINFQRGVCQILGEIAANQLWDITSRRNAIDFLGGLYRDEARRNKNMTIQKCVVSILSRVSRMSRPVVSEHSRSLLANLQEDELADTETEYPLHIFLPQPTRSPLLDRVLKIPEVEYDIDYLKFHRLQERPLPVFIPPRAKATLETSDSDFFPLMQKVQEFLESDRQVFLLLGESGSGKSLFCRQLERVLWGQYEVSRRIPLFINLLSIDRPDYDLIGKHLRDHNNILAHRVQEIKQHRLLVLICDGYDECGVTTNLHTTNNLNQPGQCNVKMVVSCRTTFFGRDYQGRFHPYGADRYHDSPSNLFEEATIVPFTEDDVEAYIQQHTRMNQDFSNDRPRSTVEWFMNTFRAIPNLSDLVKNPFVLWLALNVLPSLSSDALSKAKIGATRAWLYDRFLEDWICVNKSRIQNTKLKREDYDVFTDLCESEAGFTGCVIAFLIDLSIAMFEHQDLSPVVNYEHREEDTWKGEFFGRKAKSELLRVASPLKRAGAQFRFIDDSFLAYFRSRAFFNPDQGEDDDSYDSGDDDSDDSQNDDSDNSEGDESDGGDECDDDREIDDEGEGSGNNGSSSRNGGSFGGNEETSGGSSGSTIKNDGSSGGGDDWSGGNGDATNGGQGPNDNISGSSGGSGGSGGDDNSSGDRDGSKEDKNNPRQGKDGSRSKKKGRSTKPRPYTPSNLFSRLNVFKDSQVLEFLVDRVHTNPCFEKRLLSYIEQSKSSVGPSLAAANAITILFMSGMRFQDFNLDNVRVPNDYMLRGDLEQVEHSLNGVSLVTALMALAPPDTTQKATSAFTAATFSYKTSTSRPDIPRQTDQHFSATFHQELARQNTDVIQMTLASPAEKDEVQKLAGLFEDYFKALENGQTKHSDLIQAEFQQCFSVLQSALDRNHDLQQHLNNMQQRMLQMQQQALDELAVIQERNQAILTQTYELDHARKPVSTIGDNIDNGPAKFTHLAFEGGLGQVKSTHDVQVYDSGESLG</sequence>
<gene>
    <name evidence="4" type="primary">TBL1XR1</name>
    <name evidence="4" type="ORF">BGZ95_003514</name>
</gene>
<dbReference type="EMBL" id="JAAAIL010001802">
    <property type="protein sequence ID" value="KAG0264870.1"/>
    <property type="molecule type" value="Genomic_DNA"/>
</dbReference>
<feature type="region of interest" description="Disordered" evidence="2">
    <location>
        <begin position="1017"/>
        <end position="1180"/>
    </location>
</feature>
<feature type="coiled-coil region" evidence="1">
    <location>
        <begin position="1384"/>
        <end position="1411"/>
    </location>
</feature>
<feature type="region of interest" description="Disordered" evidence="2">
    <location>
        <begin position="33"/>
        <end position="57"/>
    </location>
</feature>
<feature type="compositionally biased region" description="Acidic residues" evidence="2">
    <location>
        <begin position="1019"/>
        <end position="1066"/>
    </location>
</feature>
<dbReference type="PROSITE" id="PS00675">
    <property type="entry name" value="SIGMA54_INTERACT_1"/>
    <property type="match status" value="1"/>
</dbReference>
<evidence type="ECO:0000256" key="1">
    <source>
        <dbReference type="SAM" id="Coils"/>
    </source>
</evidence>
<dbReference type="InterPro" id="IPR027417">
    <property type="entry name" value="P-loop_NTPase"/>
</dbReference>